<accession>A0A9P5X2T9</accession>
<reference evidence="1" key="1">
    <citation type="submission" date="2020-11" db="EMBL/GenBank/DDBJ databases">
        <authorList>
            <consortium name="DOE Joint Genome Institute"/>
            <person name="Ahrendt S."/>
            <person name="Riley R."/>
            <person name="Andreopoulos W."/>
            <person name="Labutti K."/>
            <person name="Pangilinan J."/>
            <person name="Ruiz-Duenas F.J."/>
            <person name="Barrasa J.M."/>
            <person name="Sanchez-Garcia M."/>
            <person name="Camarero S."/>
            <person name="Miyauchi S."/>
            <person name="Serrano A."/>
            <person name="Linde D."/>
            <person name="Babiker R."/>
            <person name="Drula E."/>
            <person name="Ayuso-Fernandez I."/>
            <person name="Pacheco R."/>
            <person name="Padilla G."/>
            <person name="Ferreira P."/>
            <person name="Barriuso J."/>
            <person name="Kellner H."/>
            <person name="Castanera R."/>
            <person name="Alfaro M."/>
            <person name="Ramirez L."/>
            <person name="Pisabarro A.G."/>
            <person name="Kuo A."/>
            <person name="Tritt A."/>
            <person name="Lipzen A."/>
            <person name="He G."/>
            <person name="Yan M."/>
            <person name="Ng V."/>
            <person name="Cullen D."/>
            <person name="Martin F."/>
            <person name="Rosso M.-N."/>
            <person name="Henrissat B."/>
            <person name="Hibbett D."/>
            <person name="Martinez A.T."/>
            <person name="Grigoriev I.V."/>
        </authorList>
    </citation>
    <scope>NUCLEOTIDE SEQUENCE</scope>
    <source>
        <strain evidence="1">MF-IS2</strain>
    </source>
</reference>
<evidence type="ECO:0000313" key="1">
    <source>
        <dbReference type="EMBL" id="KAF9442376.1"/>
    </source>
</evidence>
<protein>
    <submittedName>
        <fullName evidence="1">Uncharacterized protein</fullName>
    </submittedName>
</protein>
<organism evidence="1 2">
    <name type="scientific">Macrolepiota fuliginosa MF-IS2</name>
    <dbReference type="NCBI Taxonomy" id="1400762"/>
    <lineage>
        <taxon>Eukaryota</taxon>
        <taxon>Fungi</taxon>
        <taxon>Dikarya</taxon>
        <taxon>Basidiomycota</taxon>
        <taxon>Agaricomycotina</taxon>
        <taxon>Agaricomycetes</taxon>
        <taxon>Agaricomycetidae</taxon>
        <taxon>Agaricales</taxon>
        <taxon>Agaricineae</taxon>
        <taxon>Agaricaceae</taxon>
        <taxon>Macrolepiota</taxon>
    </lineage>
</organism>
<gene>
    <name evidence="1" type="ORF">P691DRAFT_810738</name>
</gene>
<comment type="caution">
    <text evidence="1">The sequence shown here is derived from an EMBL/GenBank/DDBJ whole genome shotgun (WGS) entry which is preliminary data.</text>
</comment>
<name>A0A9P5X2T9_9AGAR</name>
<proteinExistence type="predicted"/>
<dbReference type="EMBL" id="MU151645">
    <property type="protein sequence ID" value="KAF9442376.1"/>
    <property type="molecule type" value="Genomic_DNA"/>
</dbReference>
<evidence type="ECO:0000313" key="2">
    <source>
        <dbReference type="Proteomes" id="UP000807342"/>
    </source>
</evidence>
<dbReference type="Proteomes" id="UP000807342">
    <property type="component" value="Unassembled WGS sequence"/>
</dbReference>
<sequence>MRGLTALANPGTSPCGLAVALGVILHSITHSFLTPIPCIFPYFTPPTTPAVSHPAFTGPWHGFPPSYLHSQSRAQIDAYDLLHFV</sequence>
<dbReference type="AlphaFoldDB" id="A0A9P5X2T9"/>
<feature type="non-terminal residue" evidence="1">
    <location>
        <position position="85"/>
    </location>
</feature>
<keyword evidence="2" id="KW-1185">Reference proteome</keyword>